<dbReference type="EMBL" id="CP019893">
    <property type="protein sequence ID" value="ARS91179.1"/>
    <property type="molecule type" value="Genomic_DNA"/>
</dbReference>
<dbReference type="KEGG" id="naj:B1756_16565"/>
<dbReference type="RefSeq" id="WP_086889548.1">
    <property type="nucleotide sequence ID" value="NZ_CP019893.1"/>
</dbReference>
<dbReference type="PANTHER" id="PTHR11941">
    <property type="entry name" value="ENOYL-COA HYDRATASE-RELATED"/>
    <property type="match status" value="1"/>
</dbReference>
<dbReference type="InterPro" id="IPR001753">
    <property type="entry name" value="Enoyl-CoA_hydra/iso"/>
</dbReference>
<dbReference type="PANTHER" id="PTHR11941:SF54">
    <property type="entry name" value="ENOYL-COA HYDRATASE, MITOCHONDRIAL"/>
    <property type="match status" value="1"/>
</dbReference>
<dbReference type="CDD" id="cd06558">
    <property type="entry name" value="crotonase-like"/>
    <property type="match status" value="1"/>
</dbReference>
<keyword evidence="2" id="KW-1185">Reference proteome</keyword>
<evidence type="ECO:0000313" key="1">
    <source>
        <dbReference type="EMBL" id="ARS91179.1"/>
    </source>
</evidence>
<dbReference type="GO" id="GO:0006635">
    <property type="term" value="P:fatty acid beta-oxidation"/>
    <property type="evidence" value="ECO:0007669"/>
    <property type="project" value="TreeGrafter"/>
</dbReference>
<gene>
    <name evidence="1" type="ORF">B1756_16565</name>
</gene>
<organism evidence="1 2">
    <name type="scientific">Natrarchaeobaculum aegyptiacum</name>
    <dbReference type="NCBI Taxonomy" id="745377"/>
    <lineage>
        <taxon>Archaea</taxon>
        <taxon>Methanobacteriati</taxon>
        <taxon>Methanobacteriota</taxon>
        <taxon>Stenosarchaea group</taxon>
        <taxon>Halobacteria</taxon>
        <taxon>Halobacteriales</taxon>
        <taxon>Natrialbaceae</taxon>
        <taxon>Natrarchaeobaculum</taxon>
    </lineage>
</organism>
<dbReference type="AlphaFoldDB" id="A0A2Z2HV76"/>
<dbReference type="SUPFAM" id="SSF52096">
    <property type="entry name" value="ClpP/crotonase"/>
    <property type="match status" value="1"/>
</dbReference>
<dbReference type="OrthoDB" id="27846at2157"/>
<dbReference type="Gene3D" id="3.90.226.10">
    <property type="entry name" value="2-enoyl-CoA Hydratase, Chain A, domain 1"/>
    <property type="match status" value="1"/>
</dbReference>
<dbReference type="Pfam" id="PF00378">
    <property type="entry name" value="ECH_1"/>
    <property type="match status" value="1"/>
</dbReference>
<dbReference type="GO" id="GO:0003824">
    <property type="term" value="F:catalytic activity"/>
    <property type="evidence" value="ECO:0007669"/>
    <property type="project" value="UniProtKB-ARBA"/>
</dbReference>
<name>A0A2Z2HV76_9EURY</name>
<reference evidence="2" key="1">
    <citation type="submission" date="2017-02" db="EMBL/GenBank/DDBJ databases">
        <title>Natronthermophilus aegyptiacus gen. nov.,sp. nov., an aerobic, extremely halophilic alkalithermophilic archaeon isolated from the athalassohaline Wadi An Natrun, Egypt.</title>
        <authorList>
            <person name="Zhao B."/>
        </authorList>
    </citation>
    <scope>NUCLEOTIDE SEQUENCE [LARGE SCALE GENOMIC DNA]</scope>
    <source>
        <strain evidence="2">JW/NM-HA 15</strain>
    </source>
</reference>
<dbReference type="InterPro" id="IPR029045">
    <property type="entry name" value="ClpP/crotonase-like_dom_sf"/>
</dbReference>
<evidence type="ECO:0008006" key="3">
    <source>
        <dbReference type="Google" id="ProtNLM"/>
    </source>
</evidence>
<dbReference type="Proteomes" id="UP000250088">
    <property type="component" value="Chromosome"/>
</dbReference>
<accession>A0A2Z2HV76</accession>
<sequence length="228" mass="24131">MDALETDLVDLERSDGIATVRLNRPDKLNALTPEMVEGLHEAFSRLADEQGIPVLLTGTGRVTCAGMDTEIVSGDYLGEYPDLNETLQEVYRLVETHPGPVGLAGKGAVVGAAALLSLSCEFTVLGEETSFVIPEVKYGISPTRAAELLPGLVGRHAAAELLLTGEEIDAERAQSVGIANDVVPEDEAEARALALLEPIADYDDETVATLVDALAPDPPAERRVDSSI</sequence>
<proteinExistence type="predicted"/>
<dbReference type="GeneID" id="32895720"/>
<protein>
    <recommendedName>
        <fullName evidence="3">Enoyl-CoA hydratase</fullName>
    </recommendedName>
</protein>
<evidence type="ECO:0000313" key="2">
    <source>
        <dbReference type="Proteomes" id="UP000250088"/>
    </source>
</evidence>